<dbReference type="EC" id="1.1.1.47" evidence="3"/>
<dbReference type="SUPFAM" id="SSF51735">
    <property type="entry name" value="NAD(P)-binding Rossmann-fold domains"/>
    <property type="match status" value="1"/>
</dbReference>
<evidence type="ECO:0000313" key="3">
    <source>
        <dbReference type="EMBL" id="MCS5720127.1"/>
    </source>
</evidence>
<dbReference type="Proteomes" id="UP001165584">
    <property type="component" value="Unassembled WGS sequence"/>
</dbReference>
<dbReference type="PRINTS" id="PR00081">
    <property type="entry name" value="GDHRDH"/>
</dbReference>
<dbReference type="InterPro" id="IPR002347">
    <property type="entry name" value="SDR_fam"/>
</dbReference>
<sequence length="240" mass="25256">MNRLDGKVAIVTGAGRGIGRSIAEAFAEEGATVIATGRAASANSFPDGVHYLQLDVAKEEDWERVVADTIGTHGHIDVLANNAGIIAYETLHDLTLDDWNTVIAVNQTGTWLGMREVIPHMIAQGGGSIINISSIWGSVAVSGAHAYHATKGAVRNMSKSAAITYAKENVRVNSVHPGFIETPLTDAQAPEINDYVVSMTPMGRAGTPREIANGLVFLASDEASFVTGSELVIDGGYLAQ</sequence>
<dbReference type="NCBIfam" id="NF005559">
    <property type="entry name" value="PRK07231.1"/>
    <property type="match status" value="1"/>
</dbReference>
<dbReference type="PRINTS" id="PR00080">
    <property type="entry name" value="SDRFAMILY"/>
</dbReference>
<dbReference type="EMBL" id="JANLCM010000002">
    <property type="protein sequence ID" value="MCS5720127.1"/>
    <property type="molecule type" value="Genomic_DNA"/>
</dbReference>
<proteinExistence type="inferred from homology"/>
<keyword evidence="4" id="KW-1185">Reference proteome</keyword>
<comment type="similarity">
    <text evidence="1">Belongs to the short-chain dehydrogenases/reductases (SDR) family.</text>
</comment>
<accession>A0ABT2GV84</accession>
<name>A0ABT2GV84_9MICO</name>
<gene>
    <name evidence="3" type="ORF">N1027_18505</name>
</gene>
<dbReference type="Gene3D" id="3.40.50.720">
    <property type="entry name" value="NAD(P)-binding Rossmann-like Domain"/>
    <property type="match status" value="1"/>
</dbReference>
<dbReference type="InterPro" id="IPR036291">
    <property type="entry name" value="NAD(P)-bd_dom_sf"/>
</dbReference>
<evidence type="ECO:0000313" key="4">
    <source>
        <dbReference type="Proteomes" id="UP001165584"/>
    </source>
</evidence>
<dbReference type="Pfam" id="PF13561">
    <property type="entry name" value="adh_short_C2"/>
    <property type="match status" value="1"/>
</dbReference>
<keyword evidence="2 3" id="KW-0560">Oxidoreductase</keyword>
<dbReference type="PANTHER" id="PTHR42760:SF115">
    <property type="entry name" value="3-OXOACYL-[ACYL-CARRIER-PROTEIN] REDUCTASE FABG"/>
    <property type="match status" value="1"/>
</dbReference>
<dbReference type="PANTHER" id="PTHR42760">
    <property type="entry name" value="SHORT-CHAIN DEHYDROGENASES/REDUCTASES FAMILY MEMBER"/>
    <property type="match status" value="1"/>
</dbReference>
<comment type="caution">
    <text evidence="3">The sequence shown here is derived from an EMBL/GenBank/DDBJ whole genome shotgun (WGS) entry which is preliminary data.</text>
</comment>
<reference evidence="3" key="1">
    <citation type="submission" date="2022-08" db="EMBL/GenBank/DDBJ databases">
        <authorList>
            <person name="Deng Y."/>
            <person name="Han X.-F."/>
            <person name="Zhang Y.-Q."/>
        </authorList>
    </citation>
    <scope>NUCLEOTIDE SEQUENCE</scope>
    <source>
        <strain evidence="3">CPCC 205763</strain>
    </source>
</reference>
<dbReference type="GO" id="GO:0047936">
    <property type="term" value="F:glucose 1-dehydrogenase [NAD(P)+] activity"/>
    <property type="evidence" value="ECO:0007669"/>
    <property type="project" value="UniProtKB-EC"/>
</dbReference>
<evidence type="ECO:0000256" key="1">
    <source>
        <dbReference type="ARBA" id="ARBA00006484"/>
    </source>
</evidence>
<protein>
    <submittedName>
        <fullName evidence="3">Glucose 1-dehydrogenase</fullName>
        <ecNumber evidence="3">1.1.1.47</ecNumber>
    </submittedName>
</protein>
<evidence type="ECO:0000256" key="2">
    <source>
        <dbReference type="ARBA" id="ARBA00023002"/>
    </source>
</evidence>
<organism evidence="3 4">
    <name type="scientific">Herbiconiux aconitum</name>
    <dbReference type="NCBI Taxonomy" id="2970913"/>
    <lineage>
        <taxon>Bacteria</taxon>
        <taxon>Bacillati</taxon>
        <taxon>Actinomycetota</taxon>
        <taxon>Actinomycetes</taxon>
        <taxon>Micrococcales</taxon>
        <taxon>Microbacteriaceae</taxon>
        <taxon>Herbiconiux</taxon>
    </lineage>
</organism>
<dbReference type="RefSeq" id="WP_259509980.1">
    <property type="nucleotide sequence ID" value="NZ_JANLCM010000002.1"/>
</dbReference>